<reference evidence="1" key="2">
    <citation type="submission" date="2021-03" db="UniProtKB">
        <authorList>
            <consortium name="EnsemblPlants"/>
        </authorList>
    </citation>
    <scope>IDENTIFICATION</scope>
</reference>
<reference evidence="1 2" key="1">
    <citation type="submission" date="2018-11" db="EMBL/GenBank/DDBJ databases">
        <authorList>
            <person name="Grassa J C."/>
        </authorList>
    </citation>
    <scope>NUCLEOTIDE SEQUENCE [LARGE SCALE GENOMIC DNA]</scope>
</reference>
<dbReference type="AlphaFoldDB" id="A0A803R5X7"/>
<protein>
    <recommendedName>
        <fullName evidence="3">DDE Tnp4 domain-containing protein</fullName>
    </recommendedName>
</protein>
<keyword evidence="2" id="KW-1185">Reference proteome</keyword>
<evidence type="ECO:0000313" key="1">
    <source>
        <dbReference type="EnsemblPlants" id="cds.novel_model_5475_5bd9a17a"/>
    </source>
</evidence>
<dbReference type="Gramene" id="novel_model_5479_5bd9a17a.4.5bd9b13b">
    <property type="protein sequence ID" value="cds.novel_model_5479_5bd9a17a.4.5bd9b13b"/>
    <property type="gene ID" value="novel_gene_2835_5bd9a17a"/>
</dbReference>
<proteinExistence type="predicted"/>
<evidence type="ECO:0000313" key="2">
    <source>
        <dbReference type="Proteomes" id="UP000596661"/>
    </source>
</evidence>
<dbReference type="OMA" id="NAYWMAL"/>
<evidence type="ECO:0008006" key="3">
    <source>
        <dbReference type="Google" id="ProtNLM"/>
    </source>
</evidence>
<organism evidence="1 2">
    <name type="scientific">Cannabis sativa</name>
    <name type="common">Hemp</name>
    <name type="synonym">Marijuana</name>
    <dbReference type="NCBI Taxonomy" id="3483"/>
    <lineage>
        <taxon>Eukaryota</taxon>
        <taxon>Viridiplantae</taxon>
        <taxon>Streptophyta</taxon>
        <taxon>Embryophyta</taxon>
        <taxon>Tracheophyta</taxon>
        <taxon>Spermatophyta</taxon>
        <taxon>Magnoliopsida</taxon>
        <taxon>eudicotyledons</taxon>
        <taxon>Gunneridae</taxon>
        <taxon>Pentapetalae</taxon>
        <taxon>rosids</taxon>
        <taxon>fabids</taxon>
        <taxon>Rosales</taxon>
        <taxon>Cannabaceae</taxon>
        <taxon>Cannabis</taxon>
    </lineage>
</organism>
<sequence length="127" mass="15139">MPGFLFPYRGERYHLNQYTDHNLSGKKEFNYRHYHIIKRYFGVLKARFLILKQMPLYDLKIQKYIVLACCGIHNFIRTNVEKDIYFDGDEDIHEVQDATIQSTHETLNDIVGFSISRDQISENGEYQ</sequence>
<accession>A0A803R5Y1</accession>
<dbReference type="Proteomes" id="UP000596661">
    <property type="component" value="Chromosome 5"/>
</dbReference>
<dbReference type="EMBL" id="UZAU01000547">
    <property type="status" value="NOT_ANNOTATED_CDS"/>
    <property type="molecule type" value="Genomic_DNA"/>
</dbReference>
<accession>A0A803R5X8</accession>
<name>A0A803R5X7_CANSA</name>
<dbReference type="Gramene" id="novel_model_5476_5bd9a17a.2.5bd9b13b">
    <property type="protein sequence ID" value="cds.novel_model_5476_5bd9a17a.2.5bd9b13b"/>
    <property type="gene ID" value="novel_gene_2835_5bd9a17a"/>
</dbReference>
<dbReference type="EnsemblPlants" id="novel_model_5475_5bd9a17a">
    <property type="protein sequence ID" value="cds.novel_model_5475_5bd9a17a"/>
    <property type="gene ID" value="novel_gene_2835_5bd9a17a"/>
</dbReference>
<accession>A0A803R5X7</accession>
<dbReference type="Gramene" id="novel_model_5475_5bd9a17a">
    <property type="protein sequence ID" value="cds.novel_model_5475_5bd9a17a"/>
    <property type="gene ID" value="novel_gene_2835_5bd9a17a"/>
</dbReference>
<dbReference type="EnsemblPlants" id="novel_model_5479_5bd9a17a.4.5bd9b13b">
    <property type="protein sequence ID" value="cds.novel_model_5479_5bd9a17a.4.5bd9b13b"/>
    <property type="gene ID" value="novel_gene_2835_5bd9a17a"/>
</dbReference>
<dbReference type="EnsemblPlants" id="novel_model_5476_5bd9a17a.2.5bd9b13b">
    <property type="protein sequence ID" value="cds.novel_model_5476_5bd9a17a.2.5bd9b13b"/>
    <property type="gene ID" value="novel_gene_2835_5bd9a17a"/>
</dbReference>